<dbReference type="RefSeq" id="WP_068659096.1">
    <property type="nucleotide sequence ID" value="NZ_CP017770.1"/>
</dbReference>
<feature type="transmembrane region" description="Helical" evidence="1">
    <location>
        <begin position="36"/>
        <end position="55"/>
    </location>
</feature>
<proteinExistence type="predicted"/>
<feature type="transmembrane region" description="Helical" evidence="1">
    <location>
        <begin position="166"/>
        <end position="182"/>
    </location>
</feature>
<organism evidence="3 4">
    <name type="scientific">Paenibacillus crassostreae</name>
    <dbReference type="NCBI Taxonomy" id="1763538"/>
    <lineage>
        <taxon>Bacteria</taxon>
        <taxon>Bacillati</taxon>
        <taxon>Bacillota</taxon>
        <taxon>Bacilli</taxon>
        <taxon>Bacillales</taxon>
        <taxon>Paenibacillaceae</taxon>
        <taxon>Paenibacillus</taxon>
    </lineage>
</organism>
<keyword evidence="4" id="KW-1185">Reference proteome</keyword>
<feature type="transmembrane region" description="Helical" evidence="1">
    <location>
        <begin position="60"/>
        <end position="78"/>
    </location>
</feature>
<feature type="transmembrane region" description="Helical" evidence="1">
    <location>
        <begin position="203"/>
        <end position="221"/>
    </location>
</feature>
<feature type="transmembrane region" description="Helical" evidence="1">
    <location>
        <begin position="116"/>
        <end position="135"/>
    </location>
</feature>
<dbReference type="Pfam" id="PF01841">
    <property type="entry name" value="Transglut_core"/>
    <property type="match status" value="1"/>
</dbReference>
<keyword evidence="1" id="KW-0472">Membrane</keyword>
<dbReference type="Proteomes" id="UP000077134">
    <property type="component" value="Unassembled WGS sequence"/>
</dbReference>
<dbReference type="PANTHER" id="PTHR42736">
    <property type="entry name" value="PROTEIN-GLUTAMINE GAMMA-GLUTAMYLTRANSFERASE"/>
    <property type="match status" value="1"/>
</dbReference>
<dbReference type="InterPro" id="IPR002931">
    <property type="entry name" value="Transglutaminase-like"/>
</dbReference>
<dbReference type="AlphaFoldDB" id="A0A167CUC9"/>
<evidence type="ECO:0000313" key="3">
    <source>
        <dbReference type="EMBL" id="OAB73581.1"/>
    </source>
</evidence>
<dbReference type="KEGG" id="pcx:LPB68_16090"/>
<evidence type="ECO:0000259" key="2">
    <source>
        <dbReference type="SMART" id="SM00460"/>
    </source>
</evidence>
<dbReference type="InterPro" id="IPR038765">
    <property type="entry name" value="Papain-like_cys_pep_sf"/>
</dbReference>
<keyword evidence="1" id="KW-1133">Transmembrane helix</keyword>
<protein>
    <recommendedName>
        <fullName evidence="2">Transglutaminase-like domain-containing protein</fullName>
    </recommendedName>
</protein>
<feature type="transmembrane region" description="Helical" evidence="1">
    <location>
        <begin position="611"/>
        <end position="633"/>
    </location>
</feature>
<reference evidence="3 4" key="1">
    <citation type="submission" date="2016-02" db="EMBL/GenBank/DDBJ databases">
        <title>Paenibacillus sp. LPB0068, isolated from Crassostrea gigas.</title>
        <authorList>
            <person name="Shin S.-K."/>
            <person name="Yi H."/>
        </authorList>
    </citation>
    <scope>NUCLEOTIDE SEQUENCE [LARGE SCALE GENOMIC DNA]</scope>
    <source>
        <strain evidence="3 4">LPB0068</strain>
    </source>
</reference>
<comment type="caution">
    <text evidence="3">The sequence shown here is derived from an EMBL/GenBank/DDBJ whole genome shotgun (WGS) entry which is preliminary data.</text>
</comment>
<dbReference type="InterPro" id="IPR052901">
    <property type="entry name" value="Bact_TGase-like"/>
</dbReference>
<gene>
    <name evidence="3" type="ORF">PNBC_13820</name>
</gene>
<dbReference type="Gene3D" id="3.10.620.30">
    <property type="match status" value="1"/>
</dbReference>
<feature type="transmembrane region" description="Helical" evidence="1">
    <location>
        <begin position="5"/>
        <end position="24"/>
    </location>
</feature>
<dbReference type="STRING" id="1763538.LPB68_16090"/>
<keyword evidence="1" id="KW-0812">Transmembrane</keyword>
<feature type="domain" description="Transglutaminase-like" evidence="2">
    <location>
        <begin position="485"/>
        <end position="557"/>
    </location>
</feature>
<accession>A0A167CUC9</accession>
<name>A0A167CUC9_9BACL</name>
<dbReference type="PANTHER" id="PTHR42736:SF1">
    <property type="entry name" value="PROTEIN-GLUTAMINE GAMMA-GLUTAMYLTRANSFERASE"/>
    <property type="match status" value="1"/>
</dbReference>
<feature type="transmembrane region" description="Helical" evidence="1">
    <location>
        <begin position="142"/>
        <end position="160"/>
    </location>
</feature>
<evidence type="ECO:0000313" key="4">
    <source>
        <dbReference type="Proteomes" id="UP000077134"/>
    </source>
</evidence>
<dbReference type="SUPFAM" id="SSF54001">
    <property type="entry name" value="Cysteine proteinases"/>
    <property type="match status" value="1"/>
</dbReference>
<dbReference type="EMBL" id="LSFN01000021">
    <property type="protein sequence ID" value="OAB73581.1"/>
    <property type="molecule type" value="Genomic_DNA"/>
</dbReference>
<evidence type="ECO:0000256" key="1">
    <source>
        <dbReference type="SAM" id="Phobius"/>
    </source>
</evidence>
<dbReference type="SMART" id="SM00460">
    <property type="entry name" value="TGc"/>
    <property type="match status" value="1"/>
</dbReference>
<sequence>MVHNLLYRTLLSILLMGLFMEWLYPLQFLDNDSISTSFIFILYGLSALNLLLGIFQWKQWIRIPIYLTIIAGAWGLLFEKGRGFEWYLSVGGILQHDVTIVIQEWSLSTLGAETRTLILILGWGILVTTVQSLALDRSSIGLFAGASIIYLLCLEALLGLEVFADIVRTSLLLMVLIAMLSLSRLREHSSTPHEFLNLRYVQWFISVCIVVSMAVCVAWIGDKVVSAEPTKKVNLEAAMDTFKDWTGLSMYRHTSKQATTGYGAGEGDMGAPLQVSNEIVFTAVSPISTYWKGETFGYYDGRRWAEPQVYFQSIDMKGEIQGSYRTEEREKESIIQTLNFIPSKTGEFPLFNGGNIERVLNITTENGEKPIYLLHDEISDTLKFPAATGSSPVKNYQIEVAIPLIQTNVLRNSSGPDLESVTERYLQLPEELPLRVKVLGNEITTHMTNRYDAVVAIETFLKNQYTYSLKTSVPPSNEDFVDHFLFQSKIGYCNHFATSMVILLRSQDIPARFVKGYSPGMLETGSQDTYVIKSLNAHSWVEVYFPQIGWIPFDPTPGFSTIHEKSEPIIINNQNAESKNIVDSVVDVYTNLVHFFGKIFINLQYSLTPEVAYMLIGMNLAVVLIIASVWRIYQGRRYFFLWRLRFITRNTFPQKEQMLKASWIVWDEFERKFGCIPQGITVREYIYSIQDENLRKEILQFTEQWERITYGETSINRTYSILFLQRCTQLAHLLSN</sequence>